<dbReference type="PANTHER" id="PTHR48099:SF5">
    <property type="entry name" value="C-1-TETRAHYDROFOLATE SYNTHASE, CYTOPLASMIC"/>
    <property type="match status" value="1"/>
</dbReference>
<dbReference type="HAMAP" id="MF_01576">
    <property type="entry name" value="THF_DHG_CYH"/>
    <property type="match status" value="1"/>
</dbReference>
<dbReference type="Pfam" id="PF00763">
    <property type="entry name" value="THF_DHG_CYH"/>
    <property type="match status" value="1"/>
</dbReference>
<dbReference type="InterPro" id="IPR020630">
    <property type="entry name" value="THF_DH/CycHdrlase_cat_dom"/>
</dbReference>
<keyword evidence="7 12" id="KW-0521">NADP</keyword>
<dbReference type="AlphaFoldDB" id="A0A0R1M813"/>
<evidence type="ECO:0000256" key="2">
    <source>
        <dbReference type="ARBA" id="ARBA00011738"/>
    </source>
</evidence>
<dbReference type="GO" id="GO:0035999">
    <property type="term" value="P:tetrahydrofolate interconversion"/>
    <property type="evidence" value="ECO:0007669"/>
    <property type="project" value="UniProtKB-UniRule"/>
</dbReference>
<dbReference type="PROSITE" id="PS00766">
    <property type="entry name" value="THF_DHG_CYH_1"/>
    <property type="match status" value="1"/>
</dbReference>
<evidence type="ECO:0000259" key="14">
    <source>
        <dbReference type="Pfam" id="PF02882"/>
    </source>
</evidence>
<comment type="catalytic activity">
    <reaction evidence="12">
        <text>(6R)-5,10-methylene-5,6,7,8-tetrahydrofolate + NADP(+) = (6R)-5,10-methenyltetrahydrofolate + NADPH</text>
        <dbReference type="Rhea" id="RHEA:22812"/>
        <dbReference type="ChEBI" id="CHEBI:15636"/>
        <dbReference type="ChEBI" id="CHEBI:57455"/>
        <dbReference type="ChEBI" id="CHEBI:57783"/>
        <dbReference type="ChEBI" id="CHEBI:58349"/>
        <dbReference type="EC" id="1.5.1.5"/>
    </reaction>
</comment>
<dbReference type="PANTHER" id="PTHR48099">
    <property type="entry name" value="C-1-TETRAHYDROFOLATE SYNTHASE, CYTOPLASMIC-RELATED"/>
    <property type="match status" value="1"/>
</dbReference>
<keyword evidence="3 12" id="KW-0554">One-carbon metabolism</keyword>
<dbReference type="InterPro" id="IPR020867">
    <property type="entry name" value="THF_DH/CycHdrlase_CS"/>
</dbReference>
<comment type="similarity">
    <text evidence="12">Belongs to the tetrahydrofolate dehydrogenase/cyclohydrolase family.</text>
</comment>
<dbReference type="PATRIC" id="fig|1423777.3.peg.1422"/>
<feature type="binding site" evidence="12">
    <location>
        <begin position="165"/>
        <end position="167"/>
    </location>
    <ligand>
        <name>NADP(+)</name>
        <dbReference type="ChEBI" id="CHEBI:58349"/>
    </ligand>
</feature>
<dbReference type="GO" id="GO:0004488">
    <property type="term" value="F:methylenetetrahydrofolate dehydrogenase (NADP+) activity"/>
    <property type="evidence" value="ECO:0007669"/>
    <property type="project" value="UniProtKB-UniRule"/>
</dbReference>
<evidence type="ECO:0000256" key="5">
    <source>
        <dbReference type="ARBA" id="ARBA00022755"/>
    </source>
</evidence>
<dbReference type="STRING" id="1423777.FD46_GL001376"/>
<keyword evidence="16" id="KW-1185">Reference proteome</keyword>
<evidence type="ECO:0000313" key="15">
    <source>
        <dbReference type="EMBL" id="KRL04252.1"/>
    </source>
</evidence>
<dbReference type="GO" id="GO:0006164">
    <property type="term" value="P:purine nucleotide biosynthetic process"/>
    <property type="evidence" value="ECO:0007669"/>
    <property type="project" value="UniProtKB-KW"/>
</dbReference>
<dbReference type="Proteomes" id="UP000051686">
    <property type="component" value="Unassembled WGS sequence"/>
</dbReference>
<dbReference type="Pfam" id="PF02882">
    <property type="entry name" value="THF_DHG_CYH_C"/>
    <property type="match status" value="1"/>
</dbReference>
<dbReference type="InterPro" id="IPR020631">
    <property type="entry name" value="THF_DH/CycHdrlase_NAD-bd_dom"/>
</dbReference>
<dbReference type="RefSeq" id="WP_157047097.1">
    <property type="nucleotide sequence ID" value="NZ_AZEH01000039.1"/>
</dbReference>
<proteinExistence type="inferred from homology"/>
<name>A0A0R1M813_9LACO</name>
<comment type="caution">
    <text evidence="15">The sequence shown here is derived from an EMBL/GenBank/DDBJ whole genome shotgun (WGS) entry which is preliminary data.</text>
</comment>
<keyword evidence="8 12" id="KW-0560">Oxidoreductase</keyword>
<dbReference type="InterPro" id="IPR000672">
    <property type="entry name" value="THF_DH/CycHdrlase"/>
</dbReference>
<keyword evidence="10 12" id="KW-0486">Methionine biosynthesis</keyword>
<evidence type="ECO:0000256" key="7">
    <source>
        <dbReference type="ARBA" id="ARBA00022857"/>
    </source>
</evidence>
<dbReference type="InterPro" id="IPR036291">
    <property type="entry name" value="NAD(P)-bd_dom_sf"/>
</dbReference>
<dbReference type="GO" id="GO:0000105">
    <property type="term" value="P:L-histidine biosynthetic process"/>
    <property type="evidence" value="ECO:0007669"/>
    <property type="project" value="UniProtKB-KW"/>
</dbReference>
<evidence type="ECO:0000256" key="9">
    <source>
        <dbReference type="ARBA" id="ARBA00023102"/>
    </source>
</evidence>
<keyword evidence="5 12" id="KW-0658">Purine biosynthesis</keyword>
<dbReference type="InterPro" id="IPR046346">
    <property type="entry name" value="Aminoacid_DH-like_N_sf"/>
</dbReference>
<dbReference type="NCBIfam" id="NF008058">
    <property type="entry name" value="PRK10792.1"/>
    <property type="match status" value="1"/>
</dbReference>
<sequence length="292" mass="31949">MMTIKLDGKKLAEKVKTRLIQRIADLKSKGIKPKLVVILVGGDEASKIYVRNKHRTAQKLGIETQDIRLQRTVKESELLTLIKTLNADDSVHGILVQLPLPEQIDAKGVINAIKPEKDVDGFNPQNVGSLFLNDPHSLPCTPAGILQFFEEYHLPVCGKHVVIVGRSNIVGRPMAAIMLNHDATVTITHSKTKNLRKLTRQADILIVAIGKAEFITGEDIKPGAIVIDVGMNRNENGKLVGDVEHSSVNERASYLTPVPGGVGPMTIAMLMEQTVNFAERSADFDGKNVFNS</sequence>
<dbReference type="Gene3D" id="3.40.50.720">
    <property type="entry name" value="NAD(P)-binding Rossmann-like Domain"/>
    <property type="match status" value="1"/>
</dbReference>
<dbReference type="UniPathway" id="UPA00193"/>
<evidence type="ECO:0000256" key="10">
    <source>
        <dbReference type="ARBA" id="ARBA00023167"/>
    </source>
</evidence>
<dbReference type="GO" id="GO:0009086">
    <property type="term" value="P:methionine biosynthetic process"/>
    <property type="evidence" value="ECO:0007669"/>
    <property type="project" value="UniProtKB-KW"/>
</dbReference>
<dbReference type="GO" id="GO:0004477">
    <property type="term" value="F:methenyltetrahydrofolate cyclohydrolase activity"/>
    <property type="evidence" value="ECO:0007669"/>
    <property type="project" value="UniProtKB-UniRule"/>
</dbReference>
<evidence type="ECO:0000259" key="13">
    <source>
        <dbReference type="Pfam" id="PF00763"/>
    </source>
</evidence>
<keyword evidence="11 12" id="KW-0511">Multifunctional enzyme</keyword>
<dbReference type="FunFam" id="3.40.50.720:FF:000094">
    <property type="entry name" value="Bifunctional protein FolD"/>
    <property type="match status" value="1"/>
</dbReference>
<dbReference type="GO" id="GO:0005829">
    <property type="term" value="C:cytosol"/>
    <property type="evidence" value="ECO:0007669"/>
    <property type="project" value="TreeGrafter"/>
</dbReference>
<feature type="domain" description="Tetrahydrofolate dehydrogenase/cyclohydrolase catalytic" evidence="13">
    <location>
        <begin position="6"/>
        <end position="120"/>
    </location>
</feature>
<reference evidence="15 16" key="1">
    <citation type="journal article" date="2015" name="Genome Announc.">
        <title>Expanding the biotechnology potential of lactobacilli through comparative genomics of 213 strains and associated genera.</title>
        <authorList>
            <person name="Sun Z."/>
            <person name="Harris H.M."/>
            <person name="McCann A."/>
            <person name="Guo C."/>
            <person name="Argimon S."/>
            <person name="Zhang W."/>
            <person name="Yang X."/>
            <person name="Jeffery I.B."/>
            <person name="Cooney J.C."/>
            <person name="Kagawa T.F."/>
            <person name="Liu W."/>
            <person name="Song Y."/>
            <person name="Salvetti E."/>
            <person name="Wrobel A."/>
            <person name="Rasinkangas P."/>
            <person name="Parkhill J."/>
            <person name="Rea M.C."/>
            <person name="O'Sullivan O."/>
            <person name="Ritari J."/>
            <person name="Douillard F.P."/>
            <person name="Paul Ross R."/>
            <person name="Yang R."/>
            <person name="Briner A.E."/>
            <person name="Felis G.E."/>
            <person name="de Vos W.M."/>
            <person name="Barrangou R."/>
            <person name="Klaenhammer T.R."/>
            <person name="Caufield P.W."/>
            <person name="Cui Y."/>
            <person name="Zhang H."/>
            <person name="O'Toole P.W."/>
        </authorList>
    </citation>
    <scope>NUCLEOTIDE SEQUENCE [LARGE SCALE GENOMIC DNA]</scope>
    <source>
        <strain evidence="15 16">DSM 19972</strain>
    </source>
</reference>
<gene>
    <name evidence="12" type="primary">folD</name>
    <name evidence="15" type="ORF">FD46_GL001376</name>
</gene>
<accession>A0A0R1M813</accession>
<dbReference type="OrthoDB" id="9803580at2"/>
<evidence type="ECO:0000256" key="8">
    <source>
        <dbReference type="ARBA" id="ARBA00023002"/>
    </source>
</evidence>
<evidence type="ECO:0000256" key="12">
    <source>
        <dbReference type="HAMAP-Rule" id="MF_01576"/>
    </source>
</evidence>
<dbReference type="CDD" id="cd01080">
    <property type="entry name" value="NAD_bind_m-THF_DH_Cyclohyd"/>
    <property type="match status" value="1"/>
</dbReference>
<evidence type="ECO:0000256" key="11">
    <source>
        <dbReference type="ARBA" id="ARBA00023268"/>
    </source>
</evidence>
<dbReference type="PROSITE" id="PS00767">
    <property type="entry name" value="THF_DHG_CYH_2"/>
    <property type="match status" value="1"/>
</dbReference>
<dbReference type="SUPFAM" id="SSF51735">
    <property type="entry name" value="NAD(P)-binding Rossmann-fold domains"/>
    <property type="match status" value="1"/>
</dbReference>
<comment type="caution">
    <text evidence="12">Lacks conserved residue(s) required for the propagation of feature annotation.</text>
</comment>
<dbReference type="EC" id="1.5.1.5" evidence="12"/>
<organism evidence="15 16">
    <name type="scientific">Liquorilactobacillus oeni DSM 19972</name>
    <dbReference type="NCBI Taxonomy" id="1423777"/>
    <lineage>
        <taxon>Bacteria</taxon>
        <taxon>Bacillati</taxon>
        <taxon>Bacillota</taxon>
        <taxon>Bacilli</taxon>
        <taxon>Lactobacillales</taxon>
        <taxon>Lactobacillaceae</taxon>
        <taxon>Liquorilactobacillus</taxon>
    </lineage>
</organism>
<protein>
    <recommendedName>
        <fullName evidence="12">Bifunctional protein FolD</fullName>
    </recommendedName>
    <domain>
        <recommendedName>
            <fullName evidence="12">Methylenetetrahydrofolate dehydrogenase</fullName>
            <ecNumber evidence="12">1.5.1.5</ecNumber>
        </recommendedName>
    </domain>
    <domain>
        <recommendedName>
            <fullName evidence="12">Methenyltetrahydrofolate cyclohydrolase</fullName>
            <ecNumber evidence="12">3.5.4.9</ecNumber>
        </recommendedName>
    </domain>
</protein>
<evidence type="ECO:0000256" key="6">
    <source>
        <dbReference type="ARBA" id="ARBA00022801"/>
    </source>
</evidence>
<dbReference type="EC" id="3.5.4.9" evidence="12"/>
<keyword evidence="6 12" id="KW-0378">Hydrolase</keyword>
<evidence type="ECO:0000313" key="16">
    <source>
        <dbReference type="Proteomes" id="UP000051686"/>
    </source>
</evidence>
<dbReference type="FunFam" id="3.40.50.10860:FF:000005">
    <property type="entry name" value="C-1-tetrahydrofolate synthase, cytoplasmic, putative"/>
    <property type="match status" value="1"/>
</dbReference>
<keyword evidence="9 12" id="KW-0368">Histidine biosynthesis</keyword>
<dbReference type="Gene3D" id="3.40.50.10860">
    <property type="entry name" value="Leucine Dehydrogenase, chain A, domain 1"/>
    <property type="match status" value="1"/>
</dbReference>
<comment type="pathway">
    <text evidence="1 12">One-carbon metabolism; tetrahydrofolate interconversion.</text>
</comment>
<dbReference type="PRINTS" id="PR00085">
    <property type="entry name" value="THFDHDRGNASE"/>
</dbReference>
<dbReference type="SUPFAM" id="SSF53223">
    <property type="entry name" value="Aminoacid dehydrogenase-like, N-terminal domain"/>
    <property type="match status" value="1"/>
</dbReference>
<comment type="subunit">
    <text evidence="2 12">Homodimer.</text>
</comment>
<evidence type="ECO:0000256" key="1">
    <source>
        <dbReference type="ARBA" id="ARBA00004777"/>
    </source>
</evidence>
<comment type="catalytic activity">
    <reaction evidence="12">
        <text>(6R)-5,10-methenyltetrahydrofolate + H2O = (6R)-10-formyltetrahydrofolate + H(+)</text>
        <dbReference type="Rhea" id="RHEA:23700"/>
        <dbReference type="ChEBI" id="CHEBI:15377"/>
        <dbReference type="ChEBI" id="CHEBI:15378"/>
        <dbReference type="ChEBI" id="CHEBI:57455"/>
        <dbReference type="ChEBI" id="CHEBI:195366"/>
        <dbReference type="EC" id="3.5.4.9"/>
    </reaction>
</comment>
<evidence type="ECO:0000256" key="3">
    <source>
        <dbReference type="ARBA" id="ARBA00022563"/>
    </source>
</evidence>
<evidence type="ECO:0000256" key="4">
    <source>
        <dbReference type="ARBA" id="ARBA00022605"/>
    </source>
</evidence>
<keyword evidence="4 12" id="KW-0028">Amino-acid biosynthesis</keyword>
<feature type="domain" description="Tetrahydrofolate dehydrogenase/cyclohydrolase NAD(P)-binding" evidence="14">
    <location>
        <begin position="139"/>
        <end position="281"/>
    </location>
</feature>
<dbReference type="EMBL" id="AZEH01000039">
    <property type="protein sequence ID" value="KRL04252.1"/>
    <property type="molecule type" value="Genomic_DNA"/>
</dbReference>
<comment type="function">
    <text evidence="12">Catalyzes the oxidation of 5,10-methylenetetrahydrofolate to 5,10-methenyltetrahydrofolate and then the hydrolysis of 5,10-methenyltetrahydrofolate to 10-formyltetrahydrofolate.</text>
</comment>